<name>A0A9D9DQ98_9BACT</name>
<sequence>MNDFFTALSEFWNNLKIFRRHSKYYSKIAVTILLLDGFYYTMFILSQSQTEEGVAKYVFILLGILLCIVVFGIYCFAGAISHMIKISRKQFDMTRLNKHLIIYDLIYIAVIIAEPILRKIFIKQ</sequence>
<feature type="transmembrane region" description="Helical" evidence="1">
    <location>
        <begin position="57"/>
        <end position="80"/>
    </location>
</feature>
<keyword evidence="1" id="KW-0812">Transmembrane</keyword>
<reference evidence="2" key="1">
    <citation type="submission" date="2020-10" db="EMBL/GenBank/DDBJ databases">
        <authorList>
            <person name="Gilroy R."/>
        </authorList>
    </citation>
    <scope>NUCLEOTIDE SEQUENCE</scope>
    <source>
        <strain evidence="2">10192</strain>
    </source>
</reference>
<dbReference type="Proteomes" id="UP000823632">
    <property type="component" value="Unassembled WGS sequence"/>
</dbReference>
<dbReference type="AlphaFoldDB" id="A0A9D9DQ98"/>
<feature type="transmembrane region" description="Helical" evidence="1">
    <location>
        <begin position="100"/>
        <end position="117"/>
    </location>
</feature>
<keyword evidence="1" id="KW-1133">Transmembrane helix</keyword>
<evidence type="ECO:0000313" key="3">
    <source>
        <dbReference type="Proteomes" id="UP000823632"/>
    </source>
</evidence>
<accession>A0A9D9DQ98</accession>
<protein>
    <submittedName>
        <fullName evidence="2">Uncharacterized protein</fullName>
    </submittedName>
</protein>
<dbReference type="EMBL" id="JADIND010000180">
    <property type="protein sequence ID" value="MBO8431337.1"/>
    <property type="molecule type" value="Genomic_DNA"/>
</dbReference>
<evidence type="ECO:0000256" key="1">
    <source>
        <dbReference type="SAM" id="Phobius"/>
    </source>
</evidence>
<gene>
    <name evidence="2" type="ORF">IAC76_08115</name>
</gene>
<comment type="caution">
    <text evidence="2">The sequence shown here is derived from an EMBL/GenBank/DDBJ whole genome shotgun (WGS) entry which is preliminary data.</text>
</comment>
<keyword evidence="1" id="KW-0472">Membrane</keyword>
<feature type="transmembrane region" description="Helical" evidence="1">
    <location>
        <begin position="24"/>
        <end position="45"/>
    </location>
</feature>
<reference evidence="2" key="2">
    <citation type="journal article" date="2021" name="PeerJ">
        <title>Extensive microbial diversity within the chicken gut microbiome revealed by metagenomics and culture.</title>
        <authorList>
            <person name="Gilroy R."/>
            <person name="Ravi A."/>
            <person name="Getino M."/>
            <person name="Pursley I."/>
            <person name="Horton D.L."/>
            <person name="Alikhan N.F."/>
            <person name="Baker D."/>
            <person name="Gharbi K."/>
            <person name="Hall N."/>
            <person name="Watson M."/>
            <person name="Adriaenssens E.M."/>
            <person name="Foster-Nyarko E."/>
            <person name="Jarju S."/>
            <person name="Secka A."/>
            <person name="Antonio M."/>
            <person name="Oren A."/>
            <person name="Chaudhuri R.R."/>
            <person name="La Ragione R."/>
            <person name="Hildebrand F."/>
            <person name="Pallen M.J."/>
        </authorList>
    </citation>
    <scope>NUCLEOTIDE SEQUENCE</scope>
    <source>
        <strain evidence="2">10192</strain>
    </source>
</reference>
<organism evidence="2 3">
    <name type="scientific">Candidatus Scatousia excrementipullorum</name>
    <dbReference type="NCBI Taxonomy" id="2840936"/>
    <lineage>
        <taxon>Bacteria</taxon>
        <taxon>Candidatus Scatousia</taxon>
    </lineage>
</organism>
<proteinExistence type="predicted"/>
<evidence type="ECO:0000313" key="2">
    <source>
        <dbReference type="EMBL" id="MBO8431337.1"/>
    </source>
</evidence>